<dbReference type="PRINTS" id="PR01755">
    <property type="entry name" value="SECFTRNLCASE"/>
</dbReference>
<evidence type="ECO:0000259" key="11">
    <source>
        <dbReference type="PROSITE" id="PS50156"/>
    </source>
</evidence>
<evidence type="ECO:0000256" key="3">
    <source>
        <dbReference type="ARBA" id="ARBA00022475"/>
    </source>
</evidence>
<dbReference type="InterPro" id="IPR022813">
    <property type="entry name" value="SecD/SecF_arch_bac"/>
</dbReference>
<dbReference type="Pfam" id="PF07549">
    <property type="entry name" value="Sec_GG"/>
    <property type="match status" value="1"/>
</dbReference>
<keyword evidence="8 10" id="KW-0811">Translocation</keyword>
<dbReference type="GO" id="GO:0005886">
    <property type="term" value="C:plasma membrane"/>
    <property type="evidence" value="ECO:0007669"/>
    <property type="project" value="UniProtKB-SubCell"/>
</dbReference>
<evidence type="ECO:0000256" key="1">
    <source>
        <dbReference type="ARBA" id="ARBA00004651"/>
    </source>
</evidence>
<evidence type="ECO:0000313" key="13">
    <source>
        <dbReference type="Proteomes" id="UP000231333"/>
    </source>
</evidence>
<proteinExistence type="inferred from homology"/>
<feature type="transmembrane region" description="Helical" evidence="10">
    <location>
        <begin position="266"/>
        <end position="292"/>
    </location>
</feature>
<gene>
    <name evidence="10 12" type="primary">secF</name>
    <name evidence="12" type="ORF">COV34_03040</name>
</gene>
<dbReference type="InterPro" id="IPR022646">
    <property type="entry name" value="SecD/SecF_CS"/>
</dbReference>
<evidence type="ECO:0000256" key="7">
    <source>
        <dbReference type="ARBA" id="ARBA00022989"/>
    </source>
</evidence>
<evidence type="ECO:0000256" key="2">
    <source>
        <dbReference type="ARBA" id="ARBA00022448"/>
    </source>
</evidence>
<dbReference type="Gene3D" id="1.20.1640.10">
    <property type="entry name" value="Multidrug efflux transporter AcrB transmembrane domain"/>
    <property type="match status" value="1"/>
</dbReference>
<comment type="function">
    <text evidence="10">Part of the Sec protein translocase complex. Interacts with the SecYEG preprotein conducting channel. SecDF uses the proton motive force (PMF) to complete protein translocation after the ATP-dependent function of SecA.</text>
</comment>
<evidence type="ECO:0000256" key="5">
    <source>
        <dbReference type="ARBA" id="ARBA00022692"/>
    </source>
</evidence>
<keyword evidence="6 10" id="KW-0653">Protein transport</keyword>
<evidence type="ECO:0000256" key="10">
    <source>
        <dbReference type="HAMAP-Rule" id="MF_01464"/>
    </source>
</evidence>
<dbReference type="AlphaFoldDB" id="A0A2H0QTV7"/>
<feature type="transmembrane region" description="Helical" evidence="10">
    <location>
        <begin position="125"/>
        <end position="144"/>
    </location>
</feature>
<keyword evidence="7 10" id="KW-1133">Transmembrane helix</keyword>
<feature type="transmembrane region" description="Helical" evidence="10">
    <location>
        <begin position="9"/>
        <end position="30"/>
    </location>
</feature>
<feature type="transmembrane region" description="Helical" evidence="10">
    <location>
        <begin position="242"/>
        <end position="260"/>
    </location>
</feature>
<name>A0A2H0QTV7_9BACT</name>
<comment type="similarity">
    <text evidence="10">Belongs to the SecD/SecF family. SecF subfamily.</text>
</comment>
<protein>
    <recommendedName>
        <fullName evidence="10">Protein-export membrane protein SecF</fullName>
    </recommendedName>
</protein>
<comment type="caution">
    <text evidence="12">The sequence shown here is derived from an EMBL/GenBank/DDBJ whole genome shotgun (WGS) entry which is preliminary data.</text>
</comment>
<dbReference type="SUPFAM" id="SSF82866">
    <property type="entry name" value="Multidrug efflux transporter AcrB transmembrane domain"/>
    <property type="match status" value="1"/>
</dbReference>
<evidence type="ECO:0000256" key="8">
    <source>
        <dbReference type="ARBA" id="ARBA00023010"/>
    </source>
</evidence>
<dbReference type="PANTHER" id="PTHR30081:SF8">
    <property type="entry name" value="PROTEIN TRANSLOCASE SUBUNIT SECF"/>
    <property type="match status" value="1"/>
</dbReference>
<dbReference type="InterPro" id="IPR005665">
    <property type="entry name" value="SecF_bac"/>
</dbReference>
<dbReference type="PROSITE" id="PS50156">
    <property type="entry name" value="SSD"/>
    <property type="match status" value="1"/>
</dbReference>
<organism evidence="12 13">
    <name type="scientific">Candidatus Zambryskibacteria bacterium CG10_big_fil_rev_8_21_14_0_10_42_12</name>
    <dbReference type="NCBI Taxonomy" id="1975115"/>
    <lineage>
        <taxon>Bacteria</taxon>
        <taxon>Candidatus Zambryskiibacteriota</taxon>
    </lineage>
</organism>
<comment type="subcellular location">
    <subcellularLocation>
        <location evidence="1 10">Cell membrane</location>
        <topology evidence="1 10">Multi-pass membrane protein</topology>
    </subcellularLocation>
</comment>
<dbReference type="GO" id="GO:0043952">
    <property type="term" value="P:protein transport by the Sec complex"/>
    <property type="evidence" value="ECO:0007669"/>
    <property type="project" value="UniProtKB-UniRule"/>
</dbReference>
<dbReference type="PANTHER" id="PTHR30081">
    <property type="entry name" value="PROTEIN-EXPORT MEMBRANE PROTEIN SEC"/>
    <property type="match status" value="1"/>
</dbReference>
<feature type="transmembrane region" description="Helical" evidence="10">
    <location>
        <begin position="156"/>
        <end position="182"/>
    </location>
</feature>
<evidence type="ECO:0000313" key="12">
    <source>
        <dbReference type="EMBL" id="PIR37710.1"/>
    </source>
</evidence>
<evidence type="ECO:0000256" key="4">
    <source>
        <dbReference type="ARBA" id="ARBA00022519"/>
    </source>
</evidence>
<reference evidence="12 13" key="1">
    <citation type="submission" date="2017-09" db="EMBL/GenBank/DDBJ databases">
        <title>Depth-based differentiation of microbial function through sediment-hosted aquifers and enrichment of novel symbionts in the deep terrestrial subsurface.</title>
        <authorList>
            <person name="Probst A.J."/>
            <person name="Ladd B."/>
            <person name="Jarett J.K."/>
            <person name="Geller-Mcgrath D.E."/>
            <person name="Sieber C.M."/>
            <person name="Emerson J.B."/>
            <person name="Anantharaman K."/>
            <person name="Thomas B.C."/>
            <person name="Malmstrom R."/>
            <person name="Stieglmeier M."/>
            <person name="Klingl A."/>
            <person name="Woyke T."/>
            <person name="Ryan C.M."/>
            <person name="Banfield J.F."/>
        </authorList>
    </citation>
    <scope>NUCLEOTIDE SEQUENCE [LARGE SCALE GENOMIC DNA]</scope>
    <source>
        <strain evidence="12">CG10_big_fil_rev_8_21_14_0_10_42_12</strain>
    </source>
</reference>
<dbReference type="EMBL" id="PCXL01000017">
    <property type="protein sequence ID" value="PIR37710.1"/>
    <property type="molecule type" value="Genomic_DNA"/>
</dbReference>
<dbReference type="GO" id="GO:0015450">
    <property type="term" value="F:protein-transporting ATPase activity"/>
    <property type="evidence" value="ECO:0007669"/>
    <property type="project" value="InterPro"/>
</dbReference>
<keyword evidence="5 10" id="KW-0812">Transmembrane</keyword>
<accession>A0A2H0QTV7</accession>
<dbReference type="Pfam" id="PF02355">
    <property type="entry name" value="SecD_SecF_C"/>
    <property type="match status" value="1"/>
</dbReference>
<feature type="domain" description="SSD" evidence="11">
    <location>
        <begin position="125"/>
        <end position="291"/>
    </location>
</feature>
<dbReference type="InterPro" id="IPR022645">
    <property type="entry name" value="SecD/SecF_bac"/>
</dbReference>
<dbReference type="NCBIfam" id="TIGR00966">
    <property type="entry name" value="transloc_SecF"/>
    <property type="match status" value="1"/>
</dbReference>
<keyword evidence="4" id="KW-0997">Cell inner membrane</keyword>
<feature type="transmembrane region" description="Helical" evidence="10">
    <location>
        <begin position="188"/>
        <end position="212"/>
    </location>
</feature>
<dbReference type="Proteomes" id="UP000231333">
    <property type="component" value="Unassembled WGS sequence"/>
</dbReference>
<evidence type="ECO:0000256" key="9">
    <source>
        <dbReference type="ARBA" id="ARBA00023136"/>
    </source>
</evidence>
<sequence>MFAITHKKIYLTIGAILMLLSWIVVFVYGLKPSIDFVGGSILEYRLEGARPMPVSITEALVNNGYESVSTRNAGETNMVIRMKEITPEAEEEVRGIVAGAAGSAVVLERFNTVGPVAGAALLRKVIIATVVSVVVIMLFVMLAFRKVSEPVPSSRYAYATIVALIHDISIPAGVFAILGYTMGLEVDILFVTALLAVLGYSINDTIVVFDRIRENLKNGMKRDENFEKLVGRSLKETLARSFNTSFTLIITLLVLFFVSNEAVRSFVLALLIGIVAGTYSSIFLASPLLVIFGGKKAKS</sequence>
<dbReference type="HAMAP" id="MF_01464_B">
    <property type="entry name" value="SecF_B"/>
    <property type="match status" value="1"/>
</dbReference>
<comment type="subunit">
    <text evidence="10">Forms a complex with SecD. Part of the essential Sec protein translocation apparatus which comprises SecA, SecYEG and auxiliary proteins SecDF. Other proteins may also be involved.</text>
</comment>
<keyword evidence="9 10" id="KW-0472">Membrane</keyword>
<keyword evidence="3 10" id="KW-1003">Cell membrane</keyword>
<dbReference type="GO" id="GO:0006605">
    <property type="term" value="P:protein targeting"/>
    <property type="evidence" value="ECO:0007669"/>
    <property type="project" value="UniProtKB-UniRule"/>
</dbReference>
<keyword evidence="2 10" id="KW-0813">Transport</keyword>
<evidence type="ECO:0000256" key="6">
    <source>
        <dbReference type="ARBA" id="ARBA00022927"/>
    </source>
</evidence>
<dbReference type="InterPro" id="IPR000731">
    <property type="entry name" value="SSD"/>
</dbReference>
<dbReference type="InterPro" id="IPR048634">
    <property type="entry name" value="SecD_SecF_C"/>
</dbReference>
<dbReference type="GO" id="GO:0065002">
    <property type="term" value="P:intracellular protein transmembrane transport"/>
    <property type="evidence" value="ECO:0007669"/>
    <property type="project" value="UniProtKB-UniRule"/>
</dbReference>